<dbReference type="EMBL" id="SHBM01000007">
    <property type="protein sequence ID" value="RZO18529.1"/>
    <property type="molecule type" value="Genomic_DNA"/>
</dbReference>
<evidence type="ECO:0000313" key="1">
    <source>
        <dbReference type="EMBL" id="RZO18529.1"/>
    </source>
</evidence>
<reference evidence="1 2" key="1">
    <citation type="submission" date="2019-02" db="EMBL/GenBank/DDBJ databases">
        <title>Prokaryotic population dynamics and viral predation in marine succession experiment using metagenomics: the confinement effect.</title>
        <authorList>
            <person name="Haro-Moreno J.M."/>
            <person name="Rodriguez-Valera F."/>
            <person name="Lopez-Perez M."/>
        </authorList>
    </citation>
    <scope>NUCLEOTIDE SEQUENCE [LARGE SCALE GENOMIC DNA]</scope>
    <source>
        <strain evidence="1">MED-G167</strain>
    </source>
</reference>
<accession>A0A520MBJ6</accession>
<name>A0A520MBJ6_9GAMM</name>
<evidence type="ECO:0000313" key="2">
    <source>
        <dbReference type="Proteomes" id="UP000318359"/>
    </source>
</evidence>
<sequence length="224" mass="25636">MTEVVLGLIILTILISLLSKYKNKRQKLNQDLILQDIDMTHYGPFSGQFSFRNKNVLAILLCSSQMLFADIDLRTIDNWGIDSWGPDTLMMQKTSDSTKSNLYIEMNRPFCICTDPIITTPIGNSSFNKGDKIKATMTVDNYKPVDIIFVVSLILDETDYLLKPNYYPSLRHANIVKVKFEHNVQLDDMLFNTKGMTNAMKQSEKICLSIFELEDSSIQDTRNI</sequence>
<protein>
    <submittedName>
        <fullName evidence="1">Uncharacterized protein</fullName>
    </submittedName>
</protein>
<dbReference type="Proteomes" id="UP000318359">
    <property type="component" value="Unassembled WGS sequence"/>
</dbReference>
<proteinExistence type="predicted"/>
<gene>
    <name evidence="1" type="ORF">EVB00_00985</name>
</gene>
<organism evidence="1 2">
    <name type="scientific">SAR86 cluster bacterium</name>
    <dbReference type="NCBI Taxonomy" id="2030880"/>
    <lineage>
        <taxon>Bacteria</taxon>
        <taxon>Pseudomonadati</taxon>
        <taxon>Pseudomonadota</taxon>
        <taxon>Gammaproteobacteria</taxon>
        <taxon>SAR86 cluster</taxon>
    </lineage>
</organism>
<comment type="caution">
    <text evidence="1">The sequence shown here is derived from an EMBL/GenBank/DDBJ whole genome shotgun (WGS) entry which is preliminary data.</text>
</comment>
<dbReference type="AlphaFoldDB" id="A0A520MBJ6"/>